<reference evidence="1 2" key="1">
    <citation type="submission" date="2023-07" db="EMBL/GenBank/DDBJ databases">
        <title>Genomic Encyclopedia of Type Strains, Phase IV (KMG-IV): sequencing the most valuable type-strain genomes for metagenomic binning, comparative biology and taxonomic classification.</title>
        <authorList>
            <person name="Goeker M."/>
        </authorList>
    </citation>
    <scope>NUCLEOTIDE SEQUENCE [LARGE SCALE GENOMIC DNA]</scope>
    <source>
        <strain evidence="1 2">DSM 12751</strain>
    </source>
</reference>
<dbReference type="Pfam" id="PF22871">
    <property type="entry name" value="AimR"/>
    <property type="match status" value="1"/>
</dbReference>
<evidence type="ECO:0000313" key="1">
    <source>
        <dbReference type="EMBL" id="MDQ0168376.1"/>
    </source>
</evidence>
<comment type="caution">
    <text evidence="1">The sequence shown here is derived from an EMBL/GenBank/DDBJ whole genome shotgun (WGS) entry which is preliminary data.</text>
</comment>
<dbReference type="NCBIfam" id="NF038310">
    <property type="entry name" value="lysogeny_AimR"/>
    <property type="match status" value="1"/>
</dbReference>
<dbReference type="EMBL" id="JAUSTY010000030">
    <property type="protein sequence ID" value="MDQ0168376.1"/>
    <property type="molecule type" value="Genomic_DNA"/>
</dbReference>
<sequence>MDKEWAAMYDLIYLRREKLLTPMEQLDRIEVFKPKEVEMKILKSILKAYIYSDLQERYSIFLHISGTDELIDSLTSTFIKDSFNIRLGLIMSYVYLFENDLEKSREYSYSILNQSFFENVKANAHHNLGTSFLLEGYEKASEHLNKALDFFMYHNQATKVKQVDLNLSFLQSLWNKDFAYTLSLDNHTCFLTYIYYLIKKGESILALEHINRIAIEDLDQWDKAFYFYYKGLLSQDKTDYYYSVEYFSNLNNFFHIQLPLLELKKLGENEVALRILRSRRRK</sequence>
<dbReference type="Proteomes" id="UP001235840">
    <property type="component" value="Unassembled WGS sequence"/>
</dbReference>
<proteinExistence type="predicted"/>
<gene>
    <name evidence="1" type="ORF">J2S11_004338</name>
</gene>
<protein>
    <submittedName>
        <fullName evidence="1">Tetratricopeptide (TPR) repeat protein</fullName>
    </submittedName>
</protein>
<evidence type="ECO:0000313" key="2">
    <source>
        <dbReference type="Proteomes" id="UP001235840"/>
    </source>
</evidence>
<keyword evidence="2" id="KW-1185">Reference proteome</keyword>
<name>A0ABT9W561_9BACI</name>
<organism evidence="1 2">
    <name type="scientific">Caldalkalibacillus horti</name>
    <dbReference type="NCBI Taxonomy" id="77523"/>
    <lineage>
        <taxon>Bacteria</taxon>
        <taxon>Bacillati</taxon>
        <taxon>Bacillota</taxon>
        <taxon>Bacilli</taxon>
        <taxon>Bacillales</taxon>
        <taxon>Bacillaceae</taxon>
        <taxon>Caldalkalibacillus</taxon>
    </lineage>
</organism>
<dbReference type="InterPro" id="IPR047705">
    <property type="entry name" value="AimR-like"/>
</dbReference>
<accession>A0ABT9W561</accession>